<dbReference type="PROSITE" id="PS00631">
    <property type="entry name" value="CYTOSOL_AP"/>
    <property type="match status" value="1"/>
</dbReference>
<dbReference type="GO" id="GO:0005737">
    <property type="term" value="C:cytoplasm"/>
    <property type="evidence" value="ECO:0007669"/>
    <property type="project" value="InterPro"/>
</dbReference>
<dbReference type="Proteomes" id="UP000006726">
    <property type="component" value="Chromosome 5"/>
</dbReference>
<dbReference type="OMA" id="LGKMDGP"/>
<evidence type="ECO:0000313" key="7">
    <source>
        <dbReference type="Proteomes" id="UP000006726"/>
    </source>
</evidence>
<evidence type="ECO:0000313" key="6">
    <source>
        <dbReference type="EMBL" id="EAK88215.1"/>
    </source>
</evidence>
<dbReference type="InterPro" id="IPR000819">
    <property type="entry name" value="Peptidase_M17_C"/>
</dbReference>
<dbReference type="InterPro" id="IPR011356">
    <property type="entry name" value="Leucine_aapep/pepB"/>
</dbReference>
<dbReference type="Gene3D" id="3.40.220.10">
    <property type="entry name" value="Leucine Aminopeptidase, subunit E, domain 1"/>
    <property type="match status" value="1"/>
</dbReference>
<feature type="non-terminal residue" evidence="6">
    <location>
        <position position="1"/>
    </location>
</feature>
<dbReference type="InterPro" id="IPR043472">
    <property type="entry name" value="Macro_dom-like"/>
</dbReference>
<organism evidence="6 7">
    <name type="scientific">Cryptosporidium parvum (strain Iowa II)</name>
    <dbReference type="NCBI Taxonomy" id="353152"/>
    <lineage>
        <taxon>Eukaryota</taxon>
        <taxon>Sar</taxon>
        <taxon>Alveolata</taxon>
        <taxon>Apicomplexa</taxon>
        <taxon>Conoidasida</taxon>
        <taxon>Coccidia</taxon>
        <taxon>Eucoccidiorida</taxon>
        <taxon>Eimeriorina</taxon>
        <taxon>Cryptosporidiidae</taxon>
        <taxon>Cryptosporidium</taxon>
    </lineage>
</organism>
<dbReference type="PRINTS" id="PR00481">
    <property type="entry name" value="LAMNOPPTDASE"/>
</dbReference>
<dbReference type="RefSeq" id="XP_626197.1">
    <property type="nucleotide sequence ID" value="XM_626197.1"/>
</dbReference>
<keyword evidence="3" id="KW-0645">Protease</keyword>
<dbReference type="GO" id="GO:0070006">
    <property type="term" value="F:metalloaminopeptidase activity"/>
    <property type="evidence" value="ECO:0007669"/>
    <property type="project" value="InterPro"/>
</dbReference>
<dbReference type="InParanoid" id="Q5CRI9"/>
<evidence type="ECO:0000259" key="5">
    <source>
        <dbReference type="PROSITE" id="PS00631"/>
    </source>
</evidence>
<name>Q5CRI9_CRYPI</name>
<dbReference type="GeneID" id="3373203"/>
<dbReference type="AlphaFoldDB" id="Q5CRI9"/>
<keyword evidence="7" id="KW-1185">Reference proteome</keyword>
<evidence type="ECO:0000256" key="4">
    <source>
        <dbReference type="ARBA" id="ARBA00022801"/>
    </source>
</evidence>
<dbReference type="OrthoDB" id="412814at2759"/>
<protein>
    <submittedName>
        <fullName evidence="6">Putative leucine aminopeptidase of possible plant or bacterial origin</fullName>
    </submittedName>
</protein>
<gene>
    <name evidence="6" type="ORF">cgd5_2600</name>
</gene>
<feature type="domain" description="Cytosol aminopeptidase" evidence="5">
    <location>
        <begin position="402"/>
        <end position="409"/>
    </location>
</feature>
<dbReference type="Pfam" id="PF00883">
    <property type="entry name" value="Peptidase_M17"/>
    <property type="match status" value="1"/>
</dbReference>
<evidence type="ECO:0000256" key="2">
    <source>
        <dbReference type="ARBA" id="ARBA00022438"/>
    </source>
</evidence>
<evidence type="ECO:0000256" key="3">
    <source>
        <dbReference type="ARBA" id="ARBA00022670"/>
    </source>
</evidence>
<dbReference type="PANTHER" id="PTHR11963">
    <property type="entry name" value="LEUCINE AMINOPEPTIDASE-RELATED"/>
    <property type="match status" value="1"/>
</dbReference>
<accession>Q5CRI9</accession>
<dbReference type="KEGG" id="cpv:cgd5_2600"/>
<evidence type="ECO:0000256" key="1">
    <source>
        <dbReference type="ARBA" id="ARBA00009528"/>
    </source>
</evidence>
<comment type="similarity">
    <text evidence="1">Belongs to the peptidase M17 family.</text>
</comment>
<keyword evidence="2 6" id="KW-0031">Aminopeptidase</keyword>
<reference evidence="6 7" key="1">
    <citation type="journal article" date="2004" name="Science">
        <title>Complete genome sequence of the apicomplexan, Cryptosporidium parvum.</title>
        <authorList>
            <person name="Abrahamsen M.S."/>
            <person name="Templeton T.J."/>
            <person name="Enomoto S."/>
            <person name="Abrahante J.E."/>
            <person name="Zhu G."/>
            <person name="Lancto C.A."/>
            <person name="Deng M."/>
            <person name="Liu C."/>
            <person name="Widmer G."/>
            <person name="Tzipori S."/>
            <person name="Buck G.A."/>
            <person name="Xu P."/>
            <person name="Bankier A.T."/>
            <person name="Dear P.H."/>
            <person name="Konfortov B.A."/>
            <person name="Spriggs H.F."/>
            <person name="Iyer L."/>
            <person name="Anantharaman V."/>
            <person name="Aravind L."/>
            <person name="Kapur V."/>
        </authorList>
    </citation>
    <scope>NUCLEOTIDE SEQUENCE [LARGE SCALE GENOMIC DNA]</scope>
    <source>
        <strain evidence="7">Iowa II</strain>
    </source>
</reference>
<dbReference type="Gene3D" id="3.40.630.10">
    <property type="entry name" value="Zn peptidases"/>
    <property type="match status" value="1"/>
</dbReference>
<dbReference type="BRENDA" id="3.4.11.1">
    <property type="organism ID" value="1728"/>
</dbReference>
<dbReference type="FunCoup" id="Q5CRI9">
    <property type="interactions" value="120"/>
</dbReference>
<keyword evidence="4" id="KW-0378">Hydrolase</keyword>
<sequence length="550" mass="61170">FPELRLDLVTSKLIIFEPRRIEEIEKMVNPIHPECIPMSEFNESLKFEFSVLKDKYDESLKGDCLVLCVPNKDIMQSIPSFYESLDTILNGILKDIIETANQESSLKDENNTIHVNLPPKYPFKYLMLISFGENKKTSPVFFNKMITQMNEFQKKNKNIQSFTVVLGFDNVVSSDIMYFCTQFPIDNTIEKRFKGNIVGSEPKKPTKKIERIHFVLRSEDTIKDCNSRVLDAQSVSRGLLFARDLTSAPPNYCDPVNMAKEVISMAKSVGLEGKILQPKECEELKMGAFLAVAQGSKSPAQFVHLTYKPKGEIKKRIALVGKGITMDTGGYNIKHQMIHFMKGDMGGAAAVFGTALSVGLIKPENIEVHFISAICDNLVSRDAYLPGCIITASNGKTIEVGNTDAEGRLTLADALVYACNLKVETVIDLATLTGANYRLFEGRYASVLGNNDELFQMIQTCGKTVYEKFWQLPLDPEFQEMVKSEIADLNNTSEGKAPISTSAAFLCEFVDKNVKYAHIDIAGCSGMGTFGNGFGVKTLVTIIKELSSKC</sequence>
<dbReference type="STRING" id="353152.Q5CRI9"/>
<proteinExistence type="inferred from homology"/>
<dbReference type="EMBL" id="AAEE01000007">
    <property type="protein sequence ID" value="EAK88215.1"/>
    <property type="molecule type" value="Genomic_DNA"/>
</dbReference>
<dbReference type="CDD" id="cd00433">
    <property type="entry name" value="Peptidase_M17"/>
    <property type="match status" value="1"/>
</dbReference>
<dbReference type="SUPFAM" id="SSF52949">
    <property type="entry name" value="Macro domain-like"/>
    <property type="match status" value="1"/>
</dbReference>
<dbReference type="GO" id="GO:0006508">
    <property type="term" value="P:proteolysis"/>
    <property type="evidence" value="ECO:0007669"/>
    <property type="project" value="UniProtKB-KW"/>
</dbReference>
<dbReference type="GO" id="GO:0030145">
    <property type="term" value="F:manganese ion binding"/>
    <property type="evidence" value="ECO:0007669"/>
    <property type="project" value="InterPro"/>
</dbReference>
<dbReference type="SUPFAM" id="SSF53187">
    <property type="entry name" value="Zn-dependent exopeptidases"/>
    <property type="match status" value="1"/>
</dbReference>
<dbReference type="PANTHER" id="PTHR11963:SF23">
    <property type="entry name" value="CYTOSOL AMINOPEPTIDASE"/>
    <property type="match status" value="1"/>
</dbReference>
<comment type="caution">
    <text evidence="6">The sequence shown here is derived from an EMBL/GenBank/DDBJ whole genome shotgun (WGS) entry which is preliminary data.</text>
</comment>